<dbReference type="SUPFAM" id="SSF48452">
    <property type="entry name" value="TPR-like"/>
    <property type="match status" value="1"/>
</dbReference>
<dbReference type="RefSeq" id="WP_183635872.1">
    <property type="nucleotide sequence ID" value="NZ_BAABLE010000005.1"/>
</dbReference>
<reference evidence="1 2" key="1">
    <citation type="submission" date="2020-08" db="EMBL/GenBank/DDBJ databases">
        <title>Genomic Encyclopedia of Type Strains, Phase IV (KMG-IV): sequencing the most valuable type-strain genomes for metagenomic binning, comparative biology and taxonomic classification.</title>
        <authorList>
            <person name="Goeker M."/>
        </authorList>
    </citation>
    <scope>NUCLEOTIDE SEQUENCE [LARGE SCALE GENOMIC DNA]</scope>
    <source>
        <strain evidence="1 2">DSM 106739</strain>
    </source>
</reference>
<protein>
    <submittedName>
        <fullName evidence="1">Tetratricopeptide (TPR) repeat protein</fullName>
    </submittedName>
</protein>
<sequence>MEPNESEVLDVERLLADAQARYAAGELDAARALCDEGVRQAADAALASAQARLLARSARFSAILNEGELALEVISRAGMIAGQLDDALTRAEVRQAFGLVLALLGAGLPAERALRRAIADFEALGRDEDVLAAHSDLQFLLAISGRNEDAVRIGRKVVEDWRIRGLLQREVGAANNLACSMIELGRPDEAYELLRPYLVDKRLPRYLKARICDSLIDVLLARGDADEAEFMIRRATDPFESHRTEYSEVAELFHRARVARLRGQNAEALELLQRVVATPDAMREDWLRKAHETLIEMAIAAGDLALQASAYQRLLEMANTRSERDRRLVDGVLTHALPWVFA</sequence>
<dbReference type="AlphaFoldDB" id="A0A840BL37"/>
<gene>
    <name evidence="1" type="ORF">GGR36_003311</name>
</gene>
<evidence type="ECO:0000313" key="2">
    <source>
        <dbReference type="Proteomes" id="UP000561045"/>
    </source>
</evidence>
<organism evidence="1 2">
    <name type="scientific">Niveibacterium umoris</name>
    <dbReference type="NCBI Taxonomy" id="1193620"/>
    <lineage>
        <taxon>Bacteria</taxon>
        <taxon>Pseudomonadati</taxon>
        <taxon>Pseudomonadota</taxon>
        <taxon>Betaproteobacteria</taxon>
        <taxon>Rhodocyclales</taxon>
        <taxon>Rhodocyclaceae</taxon>
        <taxon>Niveibacterium</taxon>
    </lineage>
</organism>
<dbReference type="Gene3D" id="1.25.40.10">
    <property type="entry name" value="Tetratricopeptide repeat domain"/>
    <property type="match status" value="2"/>
</dbReference>
<comment type="caution">
    <text evidence="1">The sequence shown here is derived from an EMBL/GenBank/DDBJ whole genome shotgun (WGS) entry which is preliminary data.</text>
</comment>
<dbReference type="InterPro" id="IPR011990">
    <property type="entry name" value="TPR-like_helical_dom_sf"/>
</dbReference>
<evidence type="ECO:0000313" key="1">
    <source>
        <dbReference type="EMBL" id="MBB4013965.1"/>
    </source>
</evidence>
<keyword evidence="2" id="KW-1185">Reference proteome</keyword>
<dbReference type="EMBL" id="JACIET010000002">
    <property type="protein sequence ID" value="MBB4013965.1"/>
    <property type="molecule type" value="Genomic_DNA"/>
</dbReference>
<proteinExistence type="predicted"/>
<name>A0A840BL37_9RHOO</name>
<dbReference type="Proteomes" id="UP000561045">
    <property type="component" value="Unassembled WGS sequence"/>
</dbReference>
<accession>A0A840BL37</accession>